<dbReference type="InterPro" id="IPR015908">
    <property type="entry name" value="Allantoicase_dom"/>
</dbReference>
<dbReference type="Gene3D" id="2.60.120.260">
    <property type="entry name" value="Galactose-binding domain-like"/>
    <property type="match status" value="2"/>
</dbReference>
<dbReference type="Pfam" id="PF03561">
    <property type="entry name" value="Allantoicase"/>
    <property type="match status" value="2"/>
</dbReference>
<evidence type="ECO:0000313" key="3">
    <source>
        <dbReference type="EMBL" id="KAG2206517.1"/>
    </source>
</evidence>
<dbReference type="GO" id="GO:0004037">
    <property type="term" value="F:allantoicase activity"/>
    <property type="evidence" value="ECO:0007669"/>
    <property type="project" value="InterPro"/>
</dbReference>
<comment type="caution">
    <text evidence="3">The sequence shown here is derived from an EMBL/GenBank/DDBJ whole genome shotgun (WGS) entry which is preliminary data.</text>
</comment>
<dbReference type="InterPro" id="IPR008979">
    <property type="entry name" value="Galactose-bd-like_sf"/>
</dbReference>
<feature type="domain" description="Allantoicase" evidence="2">
    <location>
        <begin position="51"/>
        <end position="190"/>
    </location>
</feature>
<feature type="domain" description="Allantoicase" evidence="2">
    <location>
        <begin position="230"/>
        <end position="346"/>
    </location>
</feature>
<proteinExistence type="inferred from homology"/>
<name>A0A8H7RA22_9FUNG</name>
<dbReference type="EMBL" id="JAEPRD010000030">
    <property type="protein sequence ID" value="KAG2206517.1"/>
    <property type="molecule type" value="Genomic_DNA"/>
</dbReference>
<dbReference type="SUPFAM" id="SSF49785">
    <property type="entry name" value="Galactose-binding domain-like"/>
    <property type="match status" value="2"/>
</dbReference>
<reference evidence="3" key="1">
    <citation type="submission" date="2020-12" db="EMBL/GenBank/DDBJ databases">
        <title>Metabolic potential, ecology and presence of endohyphal bacteria is reflected in genomic diversity of Mucoromycotina.</title>
        <authorList>
            <person name="Muszewska A."/>
            <person name="Okrasinska A."/>
            <person name="Steczkiewicz K."/>
            <person name="Drgas O."/>
            <person name="Orlowska M."/>
            <person name="Perlinska-Lenart U."/>
            <person name="Aleksandrzak-Piekarczyk T."/>
            <person name="Szatraj K."/>
            <person name="Zielenkiewicz U."/>
            <person name="Pilsyk S."/>
            <person name="Malc E."/>
            <person name="Mieczkowski P."/>
            <person name="Kruszewska J.S."/>
            <person name="Biernat P."/>
            <person name="Pawlowska J."/>
        </authorList>
    </citation>
    <scope>NUCLEOTIDE SEQUENCE</scope>
    <source>
        <strain evidence="3">WA0000017839</strain>
    </source>
</reference>
<evidence type="ECO:0000313" key="4">
    <source>
        <dbReference type="Proteomes" id="UP000603453"/>
    </source>
</evidence>
<keyword evidence="4" id="KW-1185">Reference proteome</keyword>
<protein>
    <recommendedName>
        <fullName evidence="2">Allantoicase domain-containing protein</fullName>
    </recommendedName>
</protein>
<dbReference type="AlphaFoldDB" id="A0A8H7RA22"/>
<dbReference type="GO" id="GO:0000256">
    <property type="term" value="P:allantoin catabolic process"/>
    <property type="evidence" value="ECO:0007669"/>
    <property type="project" value="InterPro"/>
</dbReference>
<dbReference type="PANTHER" id="PTHR12045:SF3">
    <property type="entry name" value="INACTIVE ALLANTOICASE-RELATED"/>
    <property type="match status" value="1"/>
</dbReference>
<comment type="similarity">
    <text evidence="1">Belongs to the allantoicase family.</text>
</comment>
<evidence type="ECO:0000259" key="2">
    <source>
        <dbReference type="Pfam" id="PF03561"/>
    </source>
</evidence>
<dbReference type="PANTHER" id="PTHR12045">
    <property type="entry name" value="ALLANTOICASE"/>
    <property type="match status" value="1"/>
</dbReference>
<dbReference type="OrthoDB" id="10266039at2759"/>
<evidence type="ECO:0000256" key="1">
    <source>
        <dbReference type="ARBA" id="ARBA00009242"/>
    </source>
</evidence>
<sequence>MSSPRDLLEFDTEEFIEIDSNTSYRSLGNCPDFHNTPFATKIELSADYQDSKVIIVSDELYGSSKNLIKTTADNIKQASRDNEEDGEQSGWLVRRHETKGFVTIELGVPGIVFGVDVDITGYIQCAPVTVSIQGHLNSYPGKWSTILPETLVNPGSHNFFEIRNKEVFTHINLISSPGGGINRLRVFGDVIPPDMPMDTIFDLTSTKLGCHIVQKPLNILRNDVPNILLSRSNSSSDGWICPRDKNSPSQPQYTTIKLATEGIIDRVIVDTKHFIGNAPKSIIVQGCSILDQAVNQNQMDNLHWVDLIVKNEEKEQLDYDIYPNMVHVMPCVYPGPITHIRIQPIPGD</sequence>
<organism evidence="3 4">
    <name type="scientific">Mucor saturninus</name>
    <dbReference type="NCBI Taxonomy" id="64648"/>
    <lineage>
        <taxon>Eukaryota</taxon>
        <taxon>Fungi</taxon>
        <taxon>Fungi incertae sedis</taxon>
        <taxon>Mucoromycota</taxon>
        <taxon>Mucoromycotina</taxon>
        <taxon>Mucoromycetes</taxon>
        <taxon>Mucorales</taxon>
        <taxon>Mucorineae</taxon>
        <taxon>Mucoraceae</taxon>
        <taxon>Mucor</taxon>
    </lineage>
</organism>
<dbReference type="InterPro" id="IPR005164">
    <property type="entry name" value="Allantoicase"/>
</dbReference>
<gene>
    <name evidence="3" type="ORF">INT47_008534</name>
</gene>
<dbReference type="Proteomes" id="UP000603453">
    <property type="component" value="Unassembled WGS sequence"/>
</dbReference>
<accession>A0A8H7RA22</accession>